<comment type="caution">
    <text evidence="1">The sequence shown here is derived from an EMBL/GenBank/DDBJ whole genome shotgun (WGS) entry which is preliminary data.</text>
</comment>
<sequence length="99" mass="10634">MATSHGTAYLKATLSLLLLVTQHLYLAPARKVESISPHGSSVVKPKAPSSRGYVVLRYKKSEVEAFRPTGPGHSPGMGHGGAPVPVYKVGEEWIEQVQL</sequence>
<evidence type="ECO:0000313" key="2">
    <source>
        <dbReference type="Proteomes" id="UP001234297"/>
    </source>
</evidence>
<proteinExistence type="predicted"/>
<protein>
    <submittedName>
        <fullName evidence="1">Uncharacterized protein</fullName>
    </submittedName>
</protein>
<name>A0ACC2KYL1_PERAE</name>
<evidence type="ECO:0000313" key="1">
    <source>
        <dbReference type="EMBL" id="KAJ8626063.1"/>
    </source>
</evidence>
<keyword evidence="2" id="KW-1185">Reference proteome</keyword>
<gene>
    <name evidence="1" type="ORF">MRB53_019370</name>
</gene>
<reference evidence="1 2" key="1">
    <citation type="journal article" date="2022" name="Hortic Res">
        <title>A haplotype resolved chromosomal level avocado genome allows analysis of novel avocado genes.</title>
        <authorList>
            <person name="Nath O."/>
            <person name="Fletcher S.J."/>
            <person name="Hayward A."/>
            <person name="Shaw L.M."/>
            <person name="Masouleh A.K."/>
            <person name="Furtado A."/>
            <person name="Henry R.J."/>
            <person name="Mitter N."/>
        </authorList>
    </citation>
    <scope>NUCLEOTIDE SEQUENCE [LARGE SCALE GENOMIC DNA]</scope>
    <source>
        <strain evidence="2">cv. Hass</strain>
    </source>
</reference>
<dbReference type="Proteomes" id="UP001234297">
    <property type="component" value="Chromosome 6"/>
</dbReference>
<dbReference type="EMBL" id="CM056814">
    <property type="protein sequence ID" value="KAJ8626063.1"/>
    <property type="molecule type" value="Genomic_DNA"/>
</dbReference>
<organism evidence="1 2">
    <name type="scientific">Persea americana</name>
    <name type="common">Avocado</name>
    <dbReference type="NCBI Taxonomy" id="3435"/>
    <lineage>
        <taxon>Eukaryota</taxon>
        <taxon>Viridiplantae</taxon>
        <taxon>Streptophyta</taxon>
        <taxon>Embryophyta</taxon>
        <taxon>Tracheophyta</taxon>
        <taxon>Spermatophyta</taxon>
        <taxon>Magnoliopsida</taxon>
        <taxon>Magnoliidae</taxon>
        <taxon>Laurales</taxon>
        <taxon>Lauraceae</taxon>
        <taxon>Persea</taxon>
    </lineage>
</organism>
<accession>A0ACC2KYL1</accession>